<gene>
    <name evidence="1" type="ORF">METZ01_LOCUS158886</name>
</gene>
<dbReference type="AlphaFoldDB" id="A0A382AY97"/>
<dbReference type="EMBL" id="UINC01027192">
    <property type="protein sequence ID" value="SVB06032.1"/>
    <property type="molecule type" value="Genomic_DNA"/>
</dbReference>
<proteinExistence type="predicted"/>
<evidence type="ECO:0000313" key="1">
    <source>
        <dbReference type="EMBL" id="SVB06032.1"/>
    </source>
</evidence>
<reference evidence="1" key="1">
    <citation type="submission" date="2018-05" db="EMBL/GenBank/DDBJ databases">
        <authorList>
            <person name="Lanie J.A."/>
            <person name="Ng W.-L."/>
            <person name="Kazmierczak K.M."/>
            <person name="Andrzejewski T.M."/>
            <person name="Davidsen T.M."/>
            <person name="Wayne K.J."/>
            <person name="Tettelin H."/>
            <person name="Glass J.I."/>
            <person name="Rusch D."/>
            <person name="Podicherti R."/>
            <person name="Tsui H.-C.T."/>
            <person name="Winkler M.E."/>
        </authorList>
    </citation>
    <scope>NUCLEOTIDE SEQUENCE</scope>
</reference>
<feature type="non-terminal residue" evidence="1">
    <location>
        <position position="27"/>
    </location>
</feature>
<protein>
    <submittedName>
        <fullName evidence="1">Uncharacterized protein</fullName>
    </submittedName>
</protein>
<name>A0A382AY97_9ZZZZ</name>
<organism evidence="1">
    <name type="scientific">marine metagenome</name>
    <dbReference type="NCBI Taxonomy" id="408172"/>
    <lineage>
        <taxon>unclassified sequences</taxon>
        <taxon>metagenomes</taxon>
        <taxon>ecological metagenomes</taxon>
    </lineage>
</organism>
<accession>A0A382AY97</accession>
<sequence>MPSMSVNNIRATLFAIDNASSEVLNCG</sequence>